<evidence type="ECO:0000313" key="8">
    <source>
        <dbReference type="EMBL" id="OJJ79786.1"/>
    </source>
</evidence>
<dbReference type="CDD" id="cd00067">
    <property type="entry name" value="GAL4"/>
    <property type="match status" value="1"/>
</dbReference>
<dbReference type="Gene3D" id="4.10.240.10">
    <property type="entry name" value="Zn(2)-C6 fungal-type DNA-binding domain"/>
    <property type="match status" value="1"/>
</dbReference>
<dbReference type="OrthoDB" id="3014581at2759"/>
<dbReference type="EMBL" id="KV878915">
    <property type="protein sequence ID" value="OJJ79786.1"/>
    <property type="molecule type" value="Genomic_DNA"/>
</dbReference>
<proteinExistence type="predicted"/>
<evidence type="ECO:0000256" key="1">
    <source>
        <dbReference type="ARBA" id="ARBA00004123"/>
    </source>
</evidence>
<dbReference type="GO" id="GO:0003677">
    <property type="term" value="F:DNA binding"/>
    <property type="evidence" value="ECO:0007669"/>
    <property type="project" value="UniProtKB-KW"/>
</dbReference>
<feature type="domain" description="Zn(2)-C6 fungal-type" evidence="7">
    <location>
        <begin position="23"/>
        <end position="52"/>
    </location>
</feature>
<keyword evidence="9" id="KW-1185">Reference proteome</keyword>
<evidence type="ECO:0000256" key="2">
    <source>
        <dbReference type="ARBA" id="ARBA00023015"/>
    </source>
</evidence>
<dbReference type="Pfam" id="PF00172">
    <property type="entry name" value="Zn_clus"/>
    <property type="match status" value="1"/>
</dbReference>
<evidence type="ECO:0000256" key="6">
    <source>
        <dbReference type="SAM" id="MobiDB-lite"/>
    </source>
</evidence>
<organism evidence="8 9">
    <name type="scientific">Aspergillus glaucus CBS 516.65</name>
    <dbReference type="NCBI Taxonomy" id="1160497"/>
    <lineage>
        <taxon>Eukaryota</taxon>
        <taxon>Fungi</taxon>
        <taxon>Dikarya</taxon>
        <taxon>Ascomycota</taxon>
        <taxon>Pezizomycotina</taxon>
        <taxon>Eurotiomycetes</taxon>
        <taxon>Eurotiomycetidae</taxon>
        <taxon>Eurotiales</taxon>
        <taxon>Aspergillaceae</taxon>
        <taxon>Aspergillus</taxon>
        <taxon>Aspergillus subgen. Aspergillus</taxon>
    </lineage>
</organism>
<gene>
    <name evidence="8" type="ORF">ASPGLDRAFT_39642</name>
</gene>
<reference evidence="9" key="1">
    <citation type="journal article" date="2017" name="Genome Biol.">
        <title>Comparative genomics reveals high biological diversity and specific adaptations in the industrially and medically important fungal genus Aspergillus.</title>
        <authorList>
            <person name="de Vries R.P."/>
            <person name="Riley R."/>
            <person name="Wiebenga A."/>
            <person name="Aguilar-Osorio G."/>
            <person name="Amillis S."/>
            <person name="Uchima C.A."/>
            <person name="Anderluh G."/>
            <person name="Asadollahi M."/>
            <person name="Askin M."/>
            <person name="Barry K."/>
            <person name="Battaglia E."/>
            <person name="Bayram O."/>
            <person name="Benocci T."/>
            <person name="Braus-Stromeyer S.A."/>
            <person name="Caldana C."/>
            <person name="Canovas D."/>
            <person name="Cerqueira G.C."/>
            <person name="Chen F."/>
            <person name="Chen W."/>
            <person name="Choi C."/>
            <person name="Clum A."/>
            <person name="Dos Santos R.A."/>
            <person name="Damasio A.R."/>
            <person name="Diallinas G."/>
            <person name="Emri T."/>
            <person name="Fekete E."/>
            <person name="Flipphi M."/>
            <person name="Freyberg S."/>
            <person name="Gallo A."/>
            <person name="Gournas C."/>
            <person name="Habgood R."/>
            <person name="Hainaut M."/>
            <person name="Harispe M.L."/>
            <person name="Henrissat B."/>
            <person name="Hilden K.S."/>
            <person name="Hope R."/>
            <person name="Hossain A."/>
            <person name="Karabika E."/>
            <person name="Karaffa L."/>
            <person name="Karanyi Z."/>
            <person name="Krasevec N."/>
            <person name="Kuo A."/>
            <person name="Kusch H."/>
            <person name="LaButti K."/>
            <person name="Lagendijk E.L."/>
            <person name="Lapidus A."/>
            <person name="Levasseur A."/>
            <person name="Lindquist E."/>
            <person name="Lipzen A."/>
            <person name="Logrieco A.F."/>
            <person name="MacCabe A."/>
            <person name="Maekelae M.R."/>
            <person name="Malavazi I."/>
            <person name="Melin P."/>
            <person name="Meyer V."/>
            <person name="Mielnichuk N."/>
            <person name="Miskei M."/>
            <person name="Molnar A.P."/>
            <person name="Mule G."/>
            <person name="Ngan C.Y."/>
            <person name="Orejas M."/>
            <person name="Orosz E."/>
            <person name="Ouedraogo J.P."/>
            <person name="Overkamp K.M."/>
            <person name="Park H.-S."/>
            <person name="Perrone G."/>
            <person name="Piumi F."/>
            <person name="Punt P.J."/>
            <person name="Ram A.F."/>
            <person name="Ramon A."/>
            <person name="Rauscher S."/>
            <person name="Record E."/>
            <person name="Riano-Pachon D.M."/>
            <person name="Robert V."/>
            <person name="Roehrig J."/>
            <person name="Ruller R."/>
            <person name="Salamov A."/>
            <person name="Salih N.S."/>
            <person name="Samson R.A."/>
            <person name="Sandor E."/>
            <person name="Sanguinetti M."/>
            <person name="Schuetze T."/>
            <person name="Sepcic K."/>
            <person name="Shelest E."/>
            <person name="Sherlock G."/>
            <person name="Sophianopoulou V."/>
            <person name="Squina F.M."/>
            <person name="Sun H."/>
            <person name="Susca A."/>
            <person name="Todd R.B."/>
            <person name="Tsang A."/>
            <person name="Unkles S.E."/>
            <person name="van de Wiele N."/>
            <person name="van Rossen-Uffink D."/>
            <person name="Oliveira J.V."/>
            <person name="Vesth T.C."/>
            <person name="Visser J."/>
            <person name="Yu J.-H."/>
            <person name="Zhou M."/>
            <person name="Andersen M.R."/>
            <person name="Archer D.B."/>
            <person name="Baker S.E."/>
            <person name="Benoit I."/>
            <person name="Brakhage A.A."/>
            <person name="Braus G.H."/>
            <person name="Fischer R."/>
            <person name="Frisvad J.C."/>
            <person name="Goldman G.H."/>
            <person name="Houbraken J."/>
            <person name="Oakley B."/>
            <person name="Pocsi I."/>
            <person name="Scazzocchio C."/>
            <person name="Seiboth B."/>
            <person name="vanKuyk P.A."/>
            <person name="Wortman J."/>
            <person name="Dyer P.S."/>
            <person name="Grigoriev I.V."/>
        </authorList>
    </citation>
    <scope>NUCLEOTIDE SEQUENCE [LARGE SCALE GENOMIC DNA]</scope>
    <source>
        <strain evidence="9">CBS 516.65</strain>
    </source>
</reference>
<dbReference type="InterPro" id="IPR050613">
    <property type="entry name" value="Sec_Metabolite_Reg"/>
</dbReference>
<keyword evidence="3" id="KW-0238">DNA-binding</keyword>
<accession>A0A1L9V7A5</accession>
<dbReference type="PROSITE" id="PS00463">
    <property type="entry name" value="ZN2_CY6_FUNGAL_1"/>
    <property type="match status" value="1"/>
</dbReference>
<evidence type="ECO:0000259" key="7">
    <source>
        <dbReference type="PROSITE" id="PS50048"/>
    </source>
</evidence>
<comment type="subcellular location">
    <subcellularLocation>
        <location evidence="1">Nucleus</location>
    </subcellularLocation>
</comment>
<dbReference type="PANTHER" id="PTHR31001">
    <property type="entry name" value="UNCHARACTERIZED TRANSCRIPTIONAL REGULATORY PROTEIN"/>
    <property type="match status" value="1"/>
</dbReference>
<keyword evidence="4" id="KW-0804">Transcription</keyword>
<evidence type="ECO:0000256" key="3">
    <source>
        <dbReference type="ARBA" id="ARBA00023125"/>
    </source>
</evidence>
<dbReference type="CDD" id="cd12148">
    <property type="entry name" value="fungal_TF_MHR"/>
    <property type="match status" value="1"/>
</dbReference>
<name>A0A1L9V7A5_ASPGL</name>
<dbReference type="GO" id="GO:0008270">
    <property type="term" value="F:zinc ion binding"/>
    <property type="evidence" value="ECO:0007669"/>
    <property type="project" value="InterPro"/>
</dbReference>
<evidence type="ECO:0000313" key="9">
    <source>
        <dbReference type="Proteomes" id="UP000184300"/>
    </source>
</evidence>
<evidence type="ECO:0000256" key="4">
    <source>
        <dbReference type="ARBA" id="ARBA00023163"/>
    </source>
</evidence>
<evidence type="ECO:0000256" key="5">
    <source>
        <dbReference type="ARBA" id="ARBA00023242"/>
    </source>
</evidence>
<dbReference type="AlphaFoldDB" id="A0A1L9V7A5"/>
<dbReference type="RefSeq" id="XP_022396484.1">
    <property type="nucleotide sequence ID" value="XM_022545112.1"/>
</dbReference>
<feature type="region of interest" description="Disordered" evidence="6">
    <location>
        <begin position="604"/>
        <end position="652"/>
    </location>
</feature>
<dbReference type="GO" id="GO:0000981">
    <property type="term" value="F:DNA-binding transcription factor activity, RNA polymerase II-specific"/>
    <property type="evidence" value="ECO:0007669"/>
    <property type="project" value="InterPro"/>
</dbReference>
<dbReference type="PANTHER" id="PTHR31001:SF90">
    <property type="entry name" value="CENTROMERE DNA-BINDING PROTEIN COMPLEX CBF3 SUBUNIT B"/>
    <property type="match status" value="1"/>
</dbReference>
<keyword evidence="2" id="KW-0805">Transcription regulation</keyword>
<feature type="region of interest" description="Disordered" evidence="6">
    <location>
        <begin position="1"/>
        <end position="22"/>
    </location>
</feature>
<dbReference type="STRING" id="1160497.A0A1L9V7A5"/>
<dbReference type="GeneID" id="34461373"/>
<protein>
    <recommendedName>
        <fullName evidence="7">Zn(2)-C6 fungal-type domain-containing protein</fullName>
    </recommendedName>
</protein>
<feature type="compositionally biased region" description="Polar residues" evidence="6">
    <location>
        <begin position="629"/>
        <end position="639"/>
    </location>
</feature>
<dbReference type="Proteomes" id="UP000184300">
    <property type="component" value="Unassembled WGS sequence"/>
</dbReference>
<dbReference type="InterPro" id="IPR036864">
    <property type="entry name" value="Zn2-C6_fun-type_DNA-bd_sf"/>
</dbReference>
<sequence length="692" mass="77926">MKRKPSEQEGTPSKRAPRQDPVSCELCRRKKLKCNRQKPCSSCVTRRLPCSYGASVSSSDTGHGQPVGSTVLAKTVQDENWVPAANNVVTCPDGQISRDRNESVMTADWLEKIVLGDRVPTGMRATRGLNEFSKADVISHGQGVAGNPLPISWTASSENPATVQLLSFLPKKTETMTLFQYYNNYIDYLYHIVLPDRVEVQITVIYQAIEDQEPLNLNHLALLFSIIASSLFLQLSIESSVHAEACSREYIFLTGAALIQSNYSAYPTIEGLQATLIVAHNLSNTNCHPSIRALFVHGAIVSQAKSLMLHCIDSPQFGKKPNGADMMEIELKRRLWWDLASYDWLLGFLSGPQENTYLIHPDHMNVQKLANIDDTIPDNKEECSLPTSTPTKMSYSLERLKLAEVCREIVDVTAYENLRGREVSYDKVLELDRKLRQAYDFPAFFRLDPVSRHQYASLYHHRPEIAWQRFLLHQAYHSRLCRLHRQYLIRGARDPTYSYSHVVCLQSARKVLEIKRIMDEDEPTFMPPSSVVWSVMHHVFMAAVILLMDVCFNWDDILAEKRKEEVLNACRMLSKAQQSSSTVREGINAMMEVLQKHWKVSNSKQSAVASSPVINPMELGNPARESDPNTDSLSATNLKPSPADLPSSAMDDTGETLEDIWTEMLDSSGNLSFDIPDWTGLLTALTNATIPY</sequence>
<dbReference type="SMART" id="SM00066">
    <property type="entry name" value="GAL4"/>
    <property type="match status" value="1"/>
</dbReference>
<dbReference type="PROSITE" id="PS50048">
    <property type="entry name" value="ZN2_CY6_FUNGAL_2"/>
    <property type="match status" value="1"/>
</dbReference>
<dbReference type="SUPFAM" id="SSF57701">
    <property type="entry name" value="Zn2/Cys6 DNA-binding domain"/>
    <property type="match status" value="1"/>
</dbReference>
<dbReference type="VEuPathDB" id="FungiDB:ASPGLDRAFT_39642"/>
<dbReference type="GO" id="GO:0005634">
    <property type="term" value="C:nucleus"/>
    <property type="evidence" value="ECO:0007669"/>
    <property type="project" value="UniProtKB-SubCell"/>
</dbReference>
<dbReference type="InterPro" id="IPR001138">
    <property type="entry name" value="Zn2Cys6_DnaBD"/>
</dbReference>
<feature type="compositionally biased region" description="Polar residues" evidence="6">
    <location>
        <begin position="604"/>
        <end position="613"/>
    </location>
</feature>
<keyword evidence="5" id="KW-0539">Nucleus</keyword>